<sequence length="1251" mass="142588">MSYEGVPMTEKGEEKKESGEGFFLSRTKAIVLVVIVILLIIFVGVMAGVFSARKARKDALAEMTTEKPVRATGEGPTSELKPTKEPTGPEPWYKIRLPQNIRPIHYDLYLDPHLEQNTFKGKVSALVEVTKESDYMSYLLIHINDMNVTEAKVHKRDPNAGPNAATPGEEIPSKTFEYPKNDYYVFELTKDLEAGGQYVLVMSYKSTFSSQLNGLYISTYTNEKGETRRKKVLKSRMSDDEFQLKLEEDGEDEKKEQEFVVTRSKAIGLVVFAIVLIIFFAVISGVFSARRARNEALEENAKGGKAPGERPVPTDEPKVTAGTEELTSTAAPMNASTNASGPIFNVTVMTPTAEPVKPWENIRLPQNIRPVHYNVYLDPYLELNTFQGNVSILINITEKSDVMSCILIHIKDMNVTHAKVYKRDANATSNATTPGEEIPSRTFEYSENDYFGFELEKDLEVGAEYVLVMSYKSRFSSQLNGLYISTYTNEKGEPRRLATTKFEPTDARKALPCFDEPAMKATFSTVIVHEKDYKALSNMPVVKQEQLSNGRIESHFMKSVPMSTYLLAFIVCDFEFTNATTGQHKNITLRVWTTPTQVDQTKFALDVGNGIITYYEEYYNLGYPLPKQDMIAIPDFSSGAMENWGLITYRETALLFNEGVSSEANKQRVAVVVSHELAHQWFGNIVSPKWWNDLWMNEGFASFVEYLGVNHTQPDWEMMEQFLLSDLQRVFPLDSLASSHAISVEVDHPKKIKQLFDRISYSKGASIIRMLEGFVGKEKFKEGLSVSIDIFYDTVYYLRKYAYRNAETQDLWNALGEKANMDVKTIMDTWTLQMGFPVVTITRIGDTDKAQAIQKHFLLDPNTNVTVTSQFNYKWYVPLTYVFEGASQDPQTKWMNISSHKVEFTWPKDKWIKGNFKQVGYYRVHYDDDNWKALIQHLENNHTVFSTEDRSSLIDDAFNLARAGYLKYDIALGTLNYLGKETKYVPWKTALNSLGFLKHILSDRPANGNFQRLIRSKVKNLAHQLGWVNKKDDNHIKRYLRSAILRAACSAGDSDCVENATQIFKEWKSGKRAEIDVDLRTLVYYYGISNTGEEEWNWLYEKFLNTTEASEKSKLMYALAASRETWILNKYLGYSLDSSKIRSQDAVSVISYVASNPVGKYLAWTFVQNNWKALFDMFSTSTFRLTSLTNSVTQFSTEADLEQMKAFFDRSEAGTSENARKQAIEGTKANIEWLKTYEEIITTWLENYVSS</sequence>
<dbReference type="FunFam" id="2.60.40.1730:FF:000012">
    <property type="entry name" value="Aminopeptidase N"/>
    <property type="match status" value="1"/>
</dbReference>
<dbReference type="Gene3D" id="2.60.40.1730">
    <property type="entry name" value="tricorn interacting facor f3 domain"/>
    <property type="match status" value="2"/>
</dbReference>
<evidence type="ECO:0000256" key="6">
    <source>
        <dbReference type="ARBA" id="ARBA00022438"/>
    </source>
</evidence>
<feature type="domain" description="Peptidase M1 membrane alanine aminopeptidase" evidence="25">
    <location>
        <begin position="603"/>
        <end position="830"/>
    </location>
</feature>
<evidence type="ECO:0000256" key="15">
    <source>
        <dbReference type="ARBA" id="ARBA00022989"/>
    </source>
</evidence>
<keyword evidence="17 24" id="KW-0472">Membrane</keyword>
<dbReference type="GO" id="GO:0005615">
    <property type="term" value="C:extracellular space"/>
    <property type="evidence" value="ECO:0007669"/>
    <property type="project" value="TreeGrafter"/>
</dbReference>
<evidence type="ECO:0000256" key="21">
    <source>
        <dbReference type="PIRSR" id="PIRSR634016-3"/>
    </source>
</evidence>
<dbReference type="FunFam" id="2.60.40.1910:FF:000003">
    <property type="entry name" value="Aminopeptidase"/>
    <property type="match status" value="1"/>
</dbReference>
<evidence type="ECO:0000256" key="12">
    <source>
        <dbReference type="ARBA" id="ARBA00022833"/>
    </source>
</evidence>
<dbReference type="InterPro" id="IPR042097">
    <property type="entry name" value="Aminopeptidase_N-like_N_sf"/>
</dbReference>
<gene>
    <name evidence="28" type="primary">ENPEP</name>
    <name evidence="28" type="ORF">AWC38_SpisGene14352</name>
</gene>
<feature type="site" description="Transition state stabilizer" evidence="22">
    <location>
        <position position="761"/>
    </location>
</feature>
<comment type="cofactor">
    <cofactor evidence="21">
        <name>Zn(2+)</name>
        <dbReference type="ChEBI" id="CHEBI:29105"/>
    </cofactor>
    <text evidence="21">Binds 1 zinc ion per subunit.</text>
</comment>
<evidence type="ECO:0000256" key="13">
    <source>
        <dbReference type="ARBA" id="ARBA00022837"/>
    </source>
</evidence>
<dbReference type="InterPro" id="IPR034016">
    <property type="entry name" value="M1_APN-typ"/>
</dbReference>
<keyword evidence="16" id="KW-0482">Metalloprotease</keyword>
<keyword evidence="7" id="KW-1003">Cell membrane</keyword>
<dbReference type="PRINTS" id="PR00756">
    <property type="entry name" value="ALADIPTASE"/>
</dbReference>
<comment type="subunit">
    <text evidence="4">Homodimer; disulfide-linked.</text>
</comment>
<keyword evidence="9 24" id="KW-0812">Transmembrane</keyword>
<keyword evidence="10 21" id="KW-0479">Metal-binding</keyword>
<keyword evidence="8" id="KW-0645">Protease</keyword>
<feature type="domain" description="Aminopeptidase N-like N-terminal" evidence="27">
    <location>
        <begin position="370"/>
        <end position="566"/>
    </location>
</feature>
<dbReference type="GO" id="GO:0043171">
    <property type="term" value="P:peptide catabolic process"/>
    <property type="evidence" value="ECO:0007669"/>
    <property type="project" value="TreeGrafter"/>
</dbReference>
<feature type="binding site" evidence="21">
    <location>
        <position position="679"/>
    </location>
    <ligand>
        <name>Zn(2+)</name>
        <dbReference type="ChEBI" id="CHEBI:29105"/>
        <note>catalytic</note>
    </ligand>
</feature>
<feature type="binding site" evidence="21">
    <location>
        <position position="698"/>
    </location>
    <ligand>
        <name>Zn(2+)</name>
        <dbReference type="ChEBI" id="CHEBI:29105"/>
        <note>catalytic</note>
    </ligand>
</feature>
<dbReference type="FunFam" id="1.25.50.20:FF:000001">
    <property type="entry name" value="Aminopeptidase"/>
    <property type="match status" value="1"/>
</dbReference>
<evidence type="ECO:0000256" key="10">
    <source>
        <dbReference type="ARBA" id="ARBA00022723"/>
    </source>
</evidence>
<evidence type="ECO:0000259" key="25">
    <source>
        <dbReference type="Pfam" id="PF01433"/>
    </source>
</evidence>
<accession>A0A2B4RY61</accession>
<evidence type="ECO:0000259" key="27">
    <source>
        <dbReference type="Pfam" id="PF17900"/>
    </source>
</evidence>
<evidence type="ECO:0000256" key="17">
    <source>
        <dbReference type="ARBA" id="ARBA00023136"/>
    </source>
</evidence>
<comment type="subcellular location">
    <subcellularLocation>
        <location evidence="2">Cell membrane</location>
        <topology evidence="2">Single-pass type II membrane protein</topology>
    </subcellularLocation>
</comment>
<dbReference type="OrthoDB" id="6019513at2759"/>
<comment type="caution">
    <text evidence="28">The sequence shown here is derived from an EMBL/GenBank/DDBJ whole genome shotgun (WGS) entry which is preliminary data.</text>
</comment>
<evidence type="ECO:0000256" key="4">
    <source>
        <dbReference type="ARBA" id="ARBA00011748"/>
    </source>
</evidence>
<keyword evidence="14" id="KW-0735">Signal-anchor</keyword>
<dbReference type="Proteomes" id="UP000225706">
    <property type="component" value="Unassembled WGS sequence"/>
</dbReference>
<evidence type="ECO:0000256" key="22">
    <source>
        <dbReference type="PIRSR" id="PIRSR634016-4"/>
    </source>
</evidence>
<dbReference type="Gene3D" id="1.10.390.10">
    <property type="entry name" value="Neutral Protease Domain 2"/>
    <property type="match status" value="1"/>
</dbReference>
<dbReference type="GO" id="GO:0006508">
    <property type="term" value="P:proteolysis"/>
    <property type="evidence" value="ECO:0007669"/>
    <property type="project" value="UniProtKB-KW"/>
</dbReference>
<dbReference type="InterPro" id="IPR045357">
    <property type="entry name" value="Aminopeptidase_N-like_N"/>
</dbReference>
<keyword evidence="29" id="KW-1185">Reference proteome</keyword>
<proteinExistence type="inferred from homology"/>
<evidence type="ECO:0000256" key="5">
    <source>
        <dbReference type="ARBA" id="ARBA00012567"/>
    </source>
</evidence>
<evidence type="ECO:0000256" key="16">
    <source>
        <dbReference type="ARBA" id="ARBA00023049"/>
    </source>
</evidence>
<comment type="similarity">
    <text evidence="3">Belongs to the peptidase M1 family.</text>
</comment>
<dbReference type="CDD" id="cd09601">
    <property type="entry name" value="M1_APN-Q_like"/>
    <property type="match status" value="1"/>
</dbReference>
<evidence type="ECO:0000256" key="1">
    <source>
        <dbReference type="ARBA" id="ARBA00001703"/>
    </source>
</evidence>
<feature type="domain" description="Aminopeptidase N-like N-terminal" evidence="27">
    <location>
        <begin position="103"/>
        <end position="228"/>
    </location>
</feature>
<keyword evidence="6 28" id="KW-0031">Aminopeptidase</keyword>
<dbReference type="Pfam" id="PF01433">
    <property type="entry name" value="Peptidase_M1"/>
    <property type="match status" value="1"/>
</dbReference>
<evidence type="ECO:0000256" key="24">
    <source>
        <dbReference type="SAM" id="Phobius"/>
    </source>
</evidence>
<evidence type="ECO:0000256" key="2">
    <source>
        <dbReference type="ARBA" id="ARBA00004401"/>
    </source>
</evidence>
<keyword evidence="13" id="KW-0106">Calcium</keyword>
<evidence type="ECO:0000256" key="14">
    <source>
        <dbReference type="ARBA" id="ARBA00022968"/>
    </source>
</evidence>
<feature type="region of interest" description="Disordered" evidence="23">
    <location>
        <begin position="298"/>
        <end position="322"/>
    </location>
</feature>
<keyword evidence="19" id="KW-0325">Glycoprotein</keyword>
<dbReference type="InterPro" id="IPR027268">
    <property type="entry name" value="Peptidase_M4/M1_CTD_sf"/>
</dbReference>
<evidence type="ECO:0000256" key="19">
    <source>
        <dbReference type="ARBA" id="ARBA00023180"/>
    </source>
</evidence>
<dbReference type="InterPro" id="IPR024571">
    <property type="entry name" value="ERAP1-like_C_dom"/>
</dbReference>
<feature type="active site" description="Proton acceptor" evidence="20">
    <location>
        <position position="676"/>
    </location>
</feature>
<dbReference type="GO" id="GO:0042277">
    <property type="term" value="F:peptide binding"/>
    <property type="evidence" value="ECO:0007669"/>
    <property type="project" value="TreeGrafter"/>
</dbReference>
<evidence type="ECO:0000313" key="28">
    <source>
        <dbReference type="EMBL" id="PFX21185.1"/>
    </source>
</evidence>
<reference evidence="29" key="1">
    <citation type="journal article" date="2017" name="bioRxiv">
        <title>Comparative analysis of the genomes of Stylophora pistillata and Acropora digitifera provides evidence for extensive differences between species of corals.</title>
        <authorList>
            <person name="Voolstra C.R."/>
            <person name="Li Y."/>
            <person name="Liew Y.J."/>
            <person name="Baumgarten S."/>
            <person name="Zoccola D."/>
            <person name="Flot J.-F."/>
            <person name="Tambutte S."/>
            <person name="Allemand D."/>
            <person name="Aranda M."/>
        </authorList>
    </citation>
    <scope>NUCLEOTIDE SEQUENCE [LARGE SCALE GENOMIC DNA]</scope>
</reference>
<dbReference type="Gene3D" id="2.60.40.1910">
    <property type="match status" value="1"/>
</dbReference>
<dbReference type="SUPFAM" id="SSF63737">
    <property type="entry name" value="Leukotriene A4 hydrolase N-terminal domain"/>
    <property type="match status" value="2"/>
</dbReference>
<keyword evidence="15 24" id="KW-1133">Transmembrane helix</keyword>
<dbReference type="PANTHER" id="PTHR11533">
    <property type="entry name" value="PROTEASE M1 ZINC METALLOPROTEASE"/>
    <property type="match status" value="1"/>
</dbReference>
<evidence type="ECO:0000256" key="23">
    <source>
        <dbReference type="SAM" id="MobiDB-lite"/>
    </source>
</evidence>
<dbReference type="GO" id="GO:0005737">
    <property type="term" value="C:cytoplasm"/>
    <property type="evidence" value="ECO:0007669"/>
    <property type="project" value="TreeGrafter"/>
</dbReference>
<dbReference type="InterPro" id="IPR001930">
    <property type="entry name" value="Peptidase_M1"/>
</dbReference>
<evidence type="ECO:0000259" key="26">
    <source>
        <dbReference type="Pfam" id="PF11838"/>
    </source>
</evidence>
<dbReference type="GO" id="GO:0005886">
    <property type="term" value="C:plasma membrane"/>
    <property type="evidence" value="ECO:0007669"/>
    <property type="project" value="UniProtKB-SubCell"/>
</dbReference>
<evidence type="ECO:0000256" key="3">
    <source>
        <dbReference type="ARBA" id="ARBA00010136"/>
    </source>
</evidence>
<dbReference type="AlphaFoldDB" id="A0A2B4RY61"/>
<dbReference type="EMBL" id="LSMT01000288">
    <property type="protein sequence ID" value="PFX21185.1"/>
    <property type="molecule type" value="Genomic_DNA"/>
</dbReference>
<keyword evidence="18" id="KW-1015">Disulfide bond</keyword>
<dbReference type="Pfam" id="PF17900">
    <property type="entry name" value="Peptidase_M1_N"/>
    <property type="match status" value="2"/>
</dbReference>
<feature type="binding site" evidence="21">
    <location>
        <position position="675"/>
    </location>
    <ligand>
        <name>Zn(2+)</name>
        <dbReference type="ChEBI" id="CHEBI:29105"/>
        <note>catalytic</note>
    </ligand>
</feature>
<evidence type="ECO:0000256" key="11">
    <source>
        <dbReference type="ARBA" id="ARBA00022801"/>
    </source>
</evidence>
<dbReference type="EC" id="3.4.11.7" evidence="5"/>
<evidence type="ECO:0000313" key="29">
    <source>
        <dbReference type="Proteomes" id="UP000225706"/>
    </source>
</evidence>
<evidence type="ECO:0000256" key="18">
    <source>
        <dbReference type="ARBA" id="ARBA00023157"/>
    </source>
</evidence>
<evidence type="ECO:0000256" key="8">
    <source>
        <dbReference type="ARBA" id="ARBA00022670"/>
    </source>
</evidence>
<feature type="region of interest" description="Disordered" evidence="23">
    <location>
        <begin position="61"/>
        <end position="92"/>
    </location>
</feature>
<dbReference type="GO" id="GO:0004230">
    <property type="term" value="F:glutamyl aminopeptidase activity"/>
    <property type="evidence" value="ECO:0007669"/>
    <property type="project" value="UniProtKB-EC"/>
</dbReference>
<feature type="transmembrane region" description="Helical" evidence="24">
    <location>
        <begin position="266"/>
        <end position="287"/>
    </location>
</feature>
<evidence type="ECO:0000256" key="20">
    <source>
        <dbReference type="PIRSR" id="PIRSR634016-1"/>
    </source>
</evidence>
<organism evidence="28 29">
    <name type="scientific">Stylophora pistillata</name>
    <name type="common">Smooth cauliflower coral</name>
    <dbReference type="NCBI Taxonomy" id="50429"/>
    <lineage>
        <taxon>Eukaryota</taxon>
        <taxon>Metazoa</taxon>
        <taxon>Cnidaria</taxon>
        <taxon>Anthozoa</taxon>
        <taxon>Hexacorallia</taxon>
        <taxon>Scleractinia</taxon>
        <taxon>Astrocoeniina</taxon>
        <taxon>Pocilloporidae</taxon>
        <taxon>Stylophora</taxon>
    </lineage>
</organism>
<dbReference type="Pfam" id="PF11838">
    <property type="entry name" value="ERAP1_C"/>
    <property type="match status" value="1"/>
</dbReference>
<dbReference type="GO" id="GO:0008270">
    <property type="term" value="F:zinc ion binding"/>
    <property type="evidence" value="ECO:0007669"/>
    <property type="project" value="InterPro"/>
</dbReference>
<dbReference type="GO" id="GO:0070006">
    <property type="term" value="F:metalloaminopeptidase activity"/>
    <property type="evidence" value="ECO:0007669"/>
    <property type="project" value="TreeGrafter"/>
</dbReference>
<protein>
    <recommendedName>
        <fullName evidence="5">glutamyl aminopeptidase</fullName>
        <ecNumber evidence="5">3.4.11.7</ecNumber>
    </recommendedName>
</protein>
<feature type="domain" description="ERAP1-like C-terminal" evidence="26">
    <location>
        <begin position="911"/>
        <end position="1228"/>
    </location>
</feature>
<dbReference type="InterPro" id="IPR014782">
    <property type="entry name" value="Peptidase_M1_dom"/>
</dbReference>
<dbReference type="FunFam" id="1.10.390.10:FF:000001">
    <property type="entry name" value="Aminopeptidase"/>
    <property type="match status" value="1"/>
</dbReference>
<evidence type="ECO:0000256" key="9">
    <source>
        <dbReference type="ARBA" id="ARBA00022692"/>
    </source>
</evidence>
<dbReference type="SUPFAM" id="SSF55486">
    <property type="entry name" value="Metalloproteases ('zincins'), catalytic domain"/>
    <property type="match status" value="1"/>
</dbReference>
<keyword evidence="12 21" id="KW-0862">Zinc</keyword>
<feature type="transmembrane region" description="Helical" evidence="24">
    <location>
        <begin position="29"/>
        <end position="50"/>
    </location>
</feature>
<dbReference type="InterPro" id="IPR050344">
    <property type="entry name" value="Peptidase_M1_aminopeptidases"/>
</dbReference>
<name>A0A2B4RY61_STYPI</name>
<evidence type="ECO:0000256" key="7">
    <source>
        <dbReference type="ARBA" id="ARBA00022475"/>
    </source>
</evidence>
<dbReference type="PANTHER" id="PTHR11533:SF276">
    <property type="entry name" value="GLUTAMYL AMINOPEPTIDASE"/>
    <property type="match status" value="1"/>
</dbReference>
<keyword evidence="11" id="KW-0378">Hydrolase</keyword>
<comment type="catalytic activity">
    <reaction evidence="1">
        <text>Release of N-terminal glutamate (and to a lesser extent aspartate) from a peptide.</text>
        <dbReference type="EC" id="3.4.11.7"/>
    </reaction>
</comment>
<dbReference type="Gene3D" id="1.25.50.20">
    <property type="match status" value="1"/>
</dbReference>